<feature type="signal peptide" evidence="1">
    <location>
        <begin position="1"/>
        <end position="34"/>
    </location>
</feature>
<evidence type="ECO:0000256" key="1">
    <source>
        <dbReference type="SAM" id="SignalP"/>
    </source>
</evidence>
<keyword evidence="1" id="KW-0732">Signal</keyword>
<accession>A0ABV5NWX8</accession>
<feature type="chain" id="PRO_5046909044" description="Secreted protein" evidence="1">
    <location>
        <begin position="35"/>
        <end position="106"/>
    </location>
</feature>
<dbReference type="RefSeq" id="WP_379484566.1">
    <property type="nucleotide sequence ID" value="NZ_JBHMCF010000040.1"/>
</dbReference>
<dbReference type="Gene3D" id="2.60.40.20">
    <property type="entry name" value="Alpha-amylase inhibitor"/>
    <property type="match status" value="1"/>
</dbReference>
<evidence type="ECO:0008006" key="4">
    <source>
        <dbReference type="Google" id="ProtNLM"/>
    </source>
</evidence>
<organism evidence="2 3">
    <name type="scientific">Nonomuraea salmonea</name>
    <dbReference type="NCBI Taxonomy" id="46181"/>
    <lineage>
        <taxon>Bacteria</taxon>
        <taxon>Bacillati</taxon>
        <taxon>Actinomycetota</taxon>
        <taxon>Actinomycetes</taxon>
        <taxon>Streptosporangiales</taxon>
        <taxon>Streptosporangiaceae</taxon>
        <taxon>Nonomuraea</taxon>
    </lineage>
</organism>
<dbReference type="Proteomes" id="UP001589568">
    <property type="component" value="Unassembled WGS sequence"/>
</dbReference>
<evidence type="ECO:0000313" key="3">
    <source>
        <dbReference type="Proteomes" id="UP001589568"/>
    </source>
</evidence>
<proteinExistence type="predicted"/>
<sequence length="106" mass="11401">MNVRTWRAKAGALTAALLLTSAGLSLATASSATASSGKCEVVGWPYNAGRAAQAVNRCSGTASEKLYAKFVWNNGPDSICLTFRPGQIWKHDRPVAWAEFESMKYC</sequence>
<name>A0ABV5NWX8_9ACTN</name>
<dbReference type="InterPro" id="IPR036379">
    <property type="entry name" value="A-amylase_inhib_sf"/>
</dbReference>
<reference evidence="2 3" key="1">
    <citation type="submission" date="2024-09" db="EMBL/GenBank/DDBJ databases">
        <authorList>
            <person name="Sun Q."/>
            <person name="Mori K."/>
        </authorList>
    </citation>
    <scope>NUCLEOTIDE SEQUENCE [LARGE SCALE GENOMIC DNA]</scope>
    <source>
        <strain evidence="2 3">JCM 3324</strain>
    </source>
</reference>
<comment type="caution">
    <text evidence="2">The sequence shown here is derived from an EMBL/GenBank/DDBJ whole genome shotgun (WGS) entry which is preliminary data.</text>
</comment>
<evidence type="ECO:0000313" key="2">
    <source>
        <dbReference type="EMBL" id="MFB9474803.1"/>
    </source>
</evidence>
<keyword evidence="3" id="KW-1185">Reference proteome</keyword>
<dbReference type="EMBL" id="JBHMCF010000040">
    <property type="protein sequence ID" value="MFB9474803.1"/>
    <property type="molecule type" value="Genomic_DNA"/>
</dbReference>
<protein>
    <recommendedName>
        <fullName evidence="4">Secreted protein</fullName>
    </recommendedName>
</protein>
<gene>
    <name evidence="2" type="ORF">ACFFR3_35370</name>
</gene>